<dbReference type="AlphaFoldDB" id="A0A218YT22"/>
<dbReference type="PANTHER" id="PTHR46370:SF1">
    <property type="entry name" value="GPALPP MOTIFS-CONTAINING PROTEIN 1"/>
    <property type="match status" value="1"/>
</dbReference>
<feature type="region of interest" description="Disordered" evidence="1">
    <location>
        <begin position="1"/>
        <end position="300"/>
    </location>
</feature>
<reference evidence="3 4" key="1">
    <citation type="submission" date="2017-04" db="EMBL/GenBank/DDBJ databases">
        <title>Draft genome sequence of Marssonina coronaria NL1: causal agent of apple blotch.</title>
        <authorList>
            <person name="Cheng Q."/>
        </authorList>
    </citation>
    <scope>NUCLEOTIDE SEQUENCE [LARGE SCALE GENOMIC DNA]</scope>
    <source>
        <strain evidence="3 4">NL1</strain>
    </source>
</reference>
<dbReference type="InterPro" id="IPR022226">
    <property type="entry name" value="DUF3752"/>
</dbReference>
<feature type="domain" description="DUF3752" evidence="2">
    <location>
        <begin position="161"/>
        <end position="319"/>
    </location>
</feature>
<protein>
    <recommendedName>
        <fullName evidence="2">DUF3752 domain-containing protein</fullName>
    </recommendedName>
</protein>
<gene>
    <name evidence="3" type="ORF">B2J93_9129</name>
</gene>
<dbReference type="OrthoDB" id="73491at2759"/>
<evidence type="ECO:0000259" key="2">
    <source>
        <dbReference type="Pfam" id="PF12572"/>
    </source>
</evidence>
<evidence type="ECO:0000313" key="4">
    <source>
        <dbReference type="Proteomes" id="UP000242519"/>
    </source>
</evidence>
<dbReference type="EMBL" id="MZNU01000435">
    <property type="protein sequence ID" value="OWO97508.1"/>
    <property type="molecule type" value="Genomic_DNA"/>
</dbReference>
<evidence type="ECO:0000256" key="1">
    <source>
        <dbReference type="SAM" id="MobiDB-lite"/>
    </source>
</evidence>
<organism evidence="3 4">
    <name type="scientific">Diplocarpon coronariae</name>
    <dbReference type="NCBI Taxonomy" id="2795749"/>
    <lineage>
        <taxon>Eukaryota</taxon>
        <taxon>Fungi</taxon>
        <taxon>Dikarya</taxon>
        <taxon>Ascomycota</taxon>
        <taxon>Pezizomycotina</taxon>
        <taxon>Leotiomycetes</taxon>
        <taxon>Helotiales</taxon>
        <taxon>Drepanopezizaceae</taxon>
        <taxon>Diplocarpon</taxon>
    </lineage>
</organism>
<feature type="compositionally biased region" description="Pro residues" evidence="1">
    <location>
        <begin position="36"/>
        <end position="50"/>
    </location>
</feature>
<keyword evidence="4" id="KW-1185">Reference proteome</keyword>
<dbReference type="InterPro" id="IPR046331">
    <property type="entry name" value="GPAM1-like"/>
</dbReference>
<name>A0A218YT22_9HELO</name>
<comment type="caution">
    <text evidence="3">The sequence shown here is derived from an EMBL/GenBank/DDBJ whole genome shotgun (WGS) entry which is preliminary data.</text>
</comment>
<dbReference type="PANTHER" id="PTHR46370">
    <property type="entry name" value="GPALPP MOTIFS-CONTAINING PROTEIN 1"/>
    <property type="match status" value="1"/>
</dbReference>
<feature type="compositionally biased region" description="Basic and acidic residues" evidence="1">
    <location>
        <begin position="204"/>
        <end position="221"/>
    </location>
</feature>
<evidence type="ECO:0000313" key="3">
    <source>
        <dbReference type="EMBL" id="OWO97508.1"/>
    </source>
</evidence>
<proteinExistence type="predicted"/>
<feature type="compositionally biased region" description="Low complexity" evidence="1">
    <location>
        <begin position="124"/>
        <end position="134"/>
    </location>
</feature>
<sequence>MPSVGPELPPHLAKRKRSTDDEAPDSPPRKVQAATAPPPRTLGPTMPPTSNPDELDLGGNAEVEYGLSAFKPATSPSQRSTPPKKRIFGPAPPPANLSERPSHPADESSDSDDEFGPSLPPAPGSAAESALLAQQEEEKEQSVAAAAASARPRRAEWMLAPPTDSDMSERVDPTKLKNRKFASGKGAKATAETSGISAIWTETPEEKRQRLEDEVLGRKDAATGSRGGGTKKEISKELEREEQATAKRIEEYNEKNRGKSLFEEREKLRESKGGKVEDDDDPSQRGFDREKDMALGGRLGLGQKREMLAKAADFGSRFQKGRYL</sequence>
<dbReference type="Proteomes" id="UP000242519">
    <property type="component" value="Unassembled WGS sequence"/>
</dbReference>
<dbReference type="InParanoid" id="A0A218YT22"/>
<dbReference type="Pfam" id="PF12572">
    <property type="entry name" value="DUF3752"/>
    <property type="match status" value="1"/>
</dbReference>
<feature type="compositionally biased region" description="Basic and acidic residues" evidence="1">
    <location>
        <begin position="230"/>
        <end position="293"/>
    </location>
</feature>
<accession>A0A218YT22</accession>